<dbReference type="GO" id="GO:0009378">
    <property type="term" value="F:four-way junction helicase activity"/>
    <property type="evidence" value="ECO:0007669"/>
    <property type="project" value="InterPro"/>
</dbReference>
<feature type="non-terminal residue" evidence="10">
    <location>
        <position position="252"/>
    </location>
</feature>
<dbReference type="Pfam" id="PF05491">
    <property type="entry name" value="WHD_RuvB"/>
    <property type="match status" value="1"/>
</dbReference>
<keyword evidence="6" id="KW-0238">DNA-binding</keyword>
<comment type="caution">
    <text evidence="10">The sequence shown here is derived from an EMBL/GenBank/DDBJ whole genome shotgun (WGS) entry which is preliminary data.</text>
</comment>
<gene>
    <name evidence="10" type="ORF">S03H2_56586</name>
</gene>
<dbReference type="Pfam" id="PF17864">
    <property type="entry name" value="AAA_lid_4"/>
    <property type="match status" value="1"/>
</dbReference>
<keyword evidence="5" id="KW-0067">ATP-binding</keyword>
<keyword evidence="4" id="KW-0378">Hydrolase</keyword>
<dbReference type="GO" id="GO:0006310">
    <property type="term" value="P:DNA recombination"/>
    <property type="evidence" value="ECO:0007669"/>
    <property type="project" value="UniProtKB-KW"/>
</dbReference>
<proteinExistence type="predicted"/>
<reference evidence="10" key="1">
    <citation type="journal article" date="2014" name="Front. Microbiol.">
        <title>High frequency of phylogenetically diverse reductive dehalogenase-homologous genes in deep subseafloor sedimentary metagenomes.</title>
        <authorList>
            <person name="Kawai M."/>
            <person name="Futagami T."/>
            <person name="Toyoda A."/>
            <person name="Takaki Y."/>
            <person name="Nishi S."/>
            <person name="Hori S."/>
            <person name="Arai W."/>
            <person name="Tsubouchi T."/>
            <person name="Morono Y."/>
            <person name="Uchiyama I."/>
            <person name="Ito T."/>
            <person name="Fujiyama A."/>
            <person name="Inagaki F."/>
            <person name="Takami H."/>
        </authorList>
    </citation>
    <scope>NUCLEOTIDE SEQUENCE</scope>
    <source>
        <strain evidence="10">Expedition CK06-06</strain>
    </source>
</reference>
<keyword evidence="3" id="KW-0227">DNA damage</keyword>
<keyword evidence="2" id="KW-0547">Nucleotide-binding</keyword>
<dbReference type="EMBL" id="BARU01036211">
    <property type="protein sequence ID" value="GAH88590.1"/>
    <property type="molecule type" value="Genomic_DNA"/>
</dbReference>
<evidence type="ECO:0000256" key="2">
    <source>
        <dbReference type="ARBA" id="ARBA00022741"/>
    </source>
</evidence>
<evidence type="ECO:0000256" key="4">
    <source>
        <dbReference type="ARBA" id="ARBA00022801"/>
    </source>
</evidence>
<organism evidence="10">
    <name type="scientific">marine sediment metagenome</name>
    <dbReference type="NCBI Taxonomy" id="412755"/>
    <lineage>
        <taxon>unclassified sequences</taxon>
        <taxon>metagenomes</taxon>
        <taxon>ecological metagenomes</taxon>
    </lineage>
</organism>
<dbReference type="CDD" id="cd00009">
    <property type="entry name" value="AAA"/>
    <property type="match status" value="1"/>
</dbReference>
<dbReference type="InterPro" id="IPR004605">
    <property type="entry name" value="DNA_helicase_Holl-junc_RuvB"/>
</dbReference>
<dbReference type="PANTHER" id="PTHR42848">
    <property type="match status" value="1"/>
</dbReference>
<dbReference type="GO" id="GO:0016787">
    <property type="term" value="F:hydrolase activity"/>
    <property type="evidence" value="ECO:0007669"/>
    <property type="project" value="UniProtKB-KW"/>
</dbReference>
<dbReference type="SUPFAM" id="SSF52540">
    <property type="entry name" value="P-loop containing nucleoside triphosphate hydrolases"/>
    <property type="match status" value="1"/>
</dbReference>
<dbReference type="SMART" id="SM00382">
    <property type="entry name" value="AAA"/>
    <property type="match status" value="1"/>
</dbReference>
<evidence type="ECO:0000313" key="10">
    <source>
        <dbReference type="EMBL" id="GAH88590.1"/>
    </source>
</evidence>
<name>X1K4L9_9ZZZZ</name>
<evidence type="ECO:0000256" key="6">
    <source>
        <dbReference type="ARBA" id="ARBA00023125"/>
    </source>
</evidence>
<dbReference type="GO" id="GO:0003677">
    <property type="term" value="F:DNA binding"/>
    <property type="evidence" value="ECO:0007669"/>
    <property type="project" value="UniProtKB-KW"/>
</dbReference>
<dbReference type="InterPro" id="IPR003593">
    <property type="entry name" value="AAA+_ATPase"/>
</dbReference>
<keyword evidence="8" id="KW-0234">DNA repair</keyword>
<feature type="domain" description="AAA+ ATPase" evidence="9">
    <location>
        <begin position="1"/>
        <end position="134"/>
    </location>
</feature>
<evidence type="ECO:0000259" key="9">
    <source>
        <dbReference type="SMART" id="SM00382"/>
    </source>
</evidence>
<evidence type="ECO:0000256" key="7">
    <source>
        <dbReference type="ARBA" id="ARBA00023172"/>
    </source>
</evidence>
<dbReference type="GO" id="GO:0006281">
    <property type="term" value="P:DNA repair"/>
    <property type="evidence" value="ECO:0007669"/>
    <property type="project" value="UniProtKB-KW"/>
</dbReference>
<accession>X1K4L9</accession>
<dbReference type="PANTHER" id="PTHR42848:SF1">
    <property type="entry name" value="HOLLIDAY JUNCTION BRANCH MIGRATION COMPLEX SUBUNIT RUVB"/>
    <property type="match status" value="1"/>
</dbReference>
<dbReference type="AlphaFoldDB" id="X1K4L9"/>
<dbReference type="Gene3D" id="1.10.8.60">
    <property type="match status" value="1"/>
</dbReference>
<dbReference type="InterPro" id="IPR041445">
    <property type="entry name" value="AAA_lid_4"/>
</dbReference>
<dbReference type="InterPro" id="IPR036388">
    <property type="entry name" value="WH-like_DNA-bd_sf"/>
</dbReference>
<dbReference type="GO" id="GO:0005524">
    <property type="term" value="F:ATP binding"/>
    <property type="evidence" value="ECO:0007669"/>
    <property type="project" value="UniProtKB-KW"/>
</dbReference>
<keyword evidence="1" id="KW-0963">Cytoplasm</keyword>
<dbReference type="InterPro" id="IPR008824">
    <property type="entry name" value="RuvB-like_N"/>
</dbReference>
<evidence type="ECO:0000256" key="1">
    <source>
        <dbReference type="ARBA" id="ARBA00022490"/>
    </source>
</evidence>
<protein>
    <recommendedName>
        <fullName evidence="9">AAA+ ATPase domain-containing protein</fullName>
    </recommendedName>
</protein>
<dbReference type="InterPro" id="IPR027417">
    <property type="entry name" value="P-loop_NTPase"/>
</dbReference>
<dbReference type="Gene3D" id="1.10.10.10">
    <property type="entry name" value="Winged helix-like DNA-binding domain superfamily/Winged helix DNA-binding domain"/>
    <property type="match status" value="1"/>
</dbReference>
<evidence type="ECO:0000256" key="8">
    <source>
        <dbReference type="ARBA" id="ARBA00023204"/>
    </source>
</evidence>
<feature type="non-terminal residue" evidence="10">
    <location>
        <position position="1"/>
    </location>
</feature>
<evidence type="ECO:0000256" key="5">
    <source>
        <dbReference type="ARBA" id="ARBA00022840"/>
    </source>
</evidence>
<keyword evidence="7" id="KW-0233">DNA recombination</keyword>
<sequence length="252" mass="28506">SFGPVLLSGPSGTGKTMAANAIHAELANLRLVETNGETLNNKLELFSILINADADTTIFIDEAQGMKARTQHILLTAISERNLYVPAGLATMCRHTIRLANFTLILATTHEYLLQDALRNRMRIYCRFDYYSADDLLEIVRQRANALNWEYESEDVLQIIAQRAKGTPRLALNQNLQMCWYVARSHDHDVITLEDVRKAFYHMQIDELGLDQLERSYLKILLESGRSSLGVLSSKLSLPALTIQRVVEPYLL</sequence>
<dbReference type="Gene3D" id="3.40.50.300">
    <property type="entry name" value="P-loop containing nucleotide triphosphate hydrolases"/>
    <property type="match status" value="1"/>
</dbReference>
<dbReference type="Pfam" id="PF05496">
    <property type="entry name" value="RuvB_N"/>
    <property type="match status" value="1"/>
</dbReference>
<dbReference type="InterPro" id="IPR008823">
    <property type="entry name" value="RuvB_wg_C"/>
</dbReference>
<evidence type="ECO:0000256" key="3">
    <source>
        <dbReference type="ARBA" id="ARBA00022763"/>
    </source>
</evidence>